<accession>A0ABR9ZW22</accession>
<dbReference type="PROSITE" id="PS00041">
    <property type="entry name" value="HTH_ARAC_FAMILY_1"/>
    <property type="match status" value="1"/>
</dbReference>
<gene>
    <name evidence="6" type="ORF">ISU02_16185</name>
</gene>
<dbReference type="SUPFAM" id="SSF51215">
    <property type="entry name" value="Regulatory protein AraC"/>
    <property type="match status" value="1"/>
</dbReference>
<dbReference type="InterPro" id="IPR018062">
    <property type="entry name" value="HTH_AraC-typ_CS"/>
</dbReference>
<dbReference type="EMBL" id="JADKNH010000010">
    <property type="protein sequence ID" value="MBF4694652.1"/>
    <property type="molecule type" value="Genomic_DNA"/>
</dbReference>
<dbReference type="PROSITE" id="PS01124">
    <property type="entry name" value="HTH_ARAC_FAMILY_2"/>
    <property type="match status" value="1"/>
</dbReference>
<dbReference type="PANTHER" id="PTHR46796:SF2">
    <property type="entry name" value="TRANSCRIPTIONAL REGULATORY PROTEIN"/>
    <property type="match status" value="1"/>
</dbReference>
<evidence type="ECO:0000313" key="7">
    <source>
        <dbReference type="Proteomes" id="UP000614200"/>
    </source>
</evidence>
<comment type="caution">
    <text evidence="6">The sequence shown here is derived from an EMBL/GenBank/DDBJ whole genome shotgun (WGS) entry which is preliminary data.</text>
</comment>
<keyword evidence="1" id="KW-0805">Transcription regulation</keyword>
<dbReference type="SMART" id="SM00342">
    <property type="entry name" value="HTH_ARAC"/>
    <property type="match status" value="1"/>
</dbReference>
<dbReference type="Pfam" id="PF02311">
    <property type="entry name" value="AraC_binding"/>
    <property type="match status" value="1"/>
</dbReference>
<evidence type="ECO:0000313" key="6">
    <source>
        <dbReference type="EMBL" id="MBF4694652.1"/>
    </source>
</evidence>
<dbReference type="InterPro" id="IPR003313">
    <property type="entry name" value="AraC-bd"/>
</dbReference>
<name>A0ABR9ZW22_9FIRM</name>
<dbReference type="InterPro" id="IPR037923">
    <property type="entry name" value="HTH-like"/>
</dbReference>
<sequence>MDQFIYKKQSEIMALSAHLSDFSYKRHSHEEYAIGVTLSGIQQYHLKGALLSSHRNGIMLFNPEQPHDGSAYDKTGIDYVMLYIHPQLMMEILGKKEPILFNEPIVYNSKLESKILNLTKAVLNHEEDALCSDLLMQVAEGVSQMEINYNYKKEPSLIKKSKKIITSNYSGVLKLEDLSNEFGMSKFQFIRAFKEATGISPYQYFLNSKIEYARRLIEEKKDVYTAIEACGFTDISHLNKHFKNVYGITAFEYMTHMS</sequence>
<dbReference type="Proteomes" id="UP000614200">
    <property type="component" value="Unassembled WGS sequence"/>
</dbReference>
<evidence type="ECO:0000256" key="1">
    <source>
        <dbReference type="ARBA" id="ARBA00023015"/>
    </source>
</evidence>
<dbReference type="PANTHER" id="PTHR46796">
    <property type="entry name" value="HTH-TYPE TRANSCRIPTIONAL ACTIVATOR RHAS-RELATED"/>
    <property type="match status" value="1"/>
</dbReference>
<evidence type="ECO:0000256" key="2">
    <source>
        <dbReference type="ARBA" id="ARBA00023125"/>
    </source>
</evidence>
<proteinExistence type="predicted"/>
<keyword evidence="7" id="KW-1185">Reference proteome</keyword>
<keyword evidence="4" id="KW-0804">Transcription</keyword>
<dbReference type="InterPro" id="IPR018060">
    <property type="entry name" value="HTH_AraC"/>
</dbReference>
<dbReference type="InterPro" id="IPR050204">
    <property type="entry name" value="AraC_XylS_family_regulators"/>
</dbReference>
<evidence type="ECO:0000259" key="5">
    <source>
        <dbReference type="PROSITE" id="PS01124"/>
    </source>
</evidence>
<protein>
    <submittedName>
        <fullName evidence="6">AraC family transcriptional regulator</fullName>
    </submittedName>
</protein>
<dbReference type="InterPro" id="IPR009057">
    <property type="entry name" value="Homeodomain-like_sf"/>
</dbReference>
<keyword evidence="2" id="KW-0238">DNA-binding</keyword>
<dbReference type="SUPFAM" id="SSF46689">
    <property type="entry name" value="Homeodomain-like"/>
    <property type="match status" value="2"/>
</dbReference>
<feature type="domain" description="HTH araC/xylS-type" evidence="5">
    <location>
        <begin position="159"/>
        <end position="256"/>
    </location>
</feature>
<keyword evidence="3" id="KW-0010">Activator</keyword>
<dbReference type="Pfam" id="PF12833">
    <property type="entry name" value="HTH_18"/>
    <property type="match status" value="1"/>
</dbReference>
<evidence type="ECO:0000256" key="3">
    <source>
        <dbReference type="ARBA" id="ARBA00023159"/>
    </source>
</evidence>
<reference evidence="6 7" key="1">
    <citation type="submission" date="2020-11" db="EMBL/GenBank/DDBJ databases">
        <title>Fusibacter basophilias sp. nov.</title>
        <authorList>
            <person name="Qiu D."/>
        </authorList>
    </citation>
    <scope>NUCLEOTIDE SEQUENCE [LARGE SCALE GENOMIC DNA]</scope>
    <source>
        <strain evidence="6 7">Q10-2</strain>
    </source>
</reference>
<organism evidence="6 7">
    <name type="scientific">Fusibacter ferrireducens</name>
    <dbReference type="NCBI Taxonomy" id="2785058"/>
    <lineage>
        <taxon>Bacteria</taxon>
        <taxon>Bacillati</taxon>
        <taxon>Bacillota</taxon>
        <taxon>Clostridia</taxon>
        <taxon>Eubacteriales</taxon>
        <taxon>Eubacteriales Family XII. Incertae Sedis</taxon>
        <taxon>Fusibacter</taxon>
    </lineage>
</organism>
<dbReference type="RefSeq" id="WP_194702894.1">
    <property type="nucleotide sequence ID" value="NZ_JADKNH010000010.1"/>
</dbReference>
<dbReference type="Gene3D" id="1.10.10.60">
    <property type="entry name" value="Homeodomain-like"/>
    <property type="match status" value="2"/>
</dbReference>
<evidence type="ECO:0000256" key="4">
    <source>
        <dbReference type="ARBA" id="ARBA00023163"/>
    </source>
</evidence>